<feature type="non-terminal residue" evidence="22">
    <location>
        <position position="113"/>
    </location>
</feature>
<comment type="similarity">
    <text evidence="2">Belongs to the reaction center PufL/M/PsbA/D family.</text>
</comment>
<keyword evidence="5" id="KW-0150">Chloroplast</keyword>
<evidence type="ECO:0000256" key="1">
    <source>
        <dbReference type="ARBA" id="ARBA00004141"/>
    </source>
</evidence>
<evidence type="ECO:0000256" key="9">
    <source>
        <dbReference type="ARBA" id="ARBA00022692"/>
    </source>
</evidence>
<evidence type="ECO:0000256" key="15">
    <source>
        <dbReference type="ARBA" id="ARBA00022991"/>
    </source>
</evidence>
<keyword evidence="14" id="KW-0007">Acetylation</keyword>
<keyword evidence="11" id="KW-0460">Magnesium</keyword>
<evidence type="ECO:0000256" key="13">
    <source>
        <dbReference type="ARBA" id="ARBA00022989"/>
    </source>
</evidence>
<evidence type="ECO:0000256" key="8">
    <source>
        <dbReference type="ARBA" id="ARBA00022640"/>
    </source>
</evidence>
<comment type="caution">
    <text evidence="22">The sequence shown here is derived from an EMBL/GenBank/DDBJ whole genome shotgun (WGS) entry which is preliminary data.</text>
</comment>
<evidence type="ECO:0000313" key="23">
    <source>
        <dbReference type="Proteomes" id="UP000593577"/>
    </source>
</evidence>
<keyword evidence="23" id="KW-1185">Reference proteome</keyword>
<dbReference type="SUPFAM" id="SSF81483">
    <property type="entry name" value="Bacterial photosystem II reaction centre, L and M subunits"/>
    <property type="match status" value="1"/>
</dbReference>
<accession>A0A7J8WVK7</accession>
<keyword evidence="4" id="KW-0148">Chlorophyll</keyword>
<dbReference type="GO" id="GO:0009523">
    <property type="term" value="C:photosystem II"/>
    <property type="evidence" value="ECO:0007669"/>
    <property type="project" value="UniProtKB-KW"/>
</dbReference>
<evidence type="ECO:0000256" key="10">
    <source>
        <dbReference type="ARBA" id="ARBA00022723"/>
    </source>
</evidence>
<keyword evidence="10" id="KW-0479">Metal-binding</keyword>
<keyword evidence="13 21" id="KW-1133">Transmembrane helix</keyword>
<keyword evidence="9 21" id="KW-0812">Transmembrane</keyword>
<keyword evidence="12" id="KW-0249">Electron transport</keyword>
<sequence length="113" mass="12560">MHIWIIVAYSIPVATATAIFLIYSSGQGSFSDGIVGVFGGSLFSVTHGSLVTSNLIRETTKIEFANEGYRFGQQEETYNIVVAYGYCSQLIFQYASCNNYCFIHFFLATWPVV</sequence>
<dbReference type="PANTHER" id="PTHR33149">
    <property type="entry name" value="PHOTOSYSTEM II PROTEIN D1"/>
    <property type="match status" value="1"/>
</dbReference>
<keyword evidence="16" id="KW-0560">Oxidoreductase</keyword>
<keyword evidence="20" id="KW-0604">Photosystem II</keyword>
<evidence type="ECO:0000256" key="20">
    <source>
        <dbReference type="ARBA" id="ARBA00023276"/>
    </source>
</evidence>
<keyword evidence="6" id="KW-0602">Photosynthesis</keyword>
<evidence type="ECO:0000256" key="6">
    <source>
        <dbReference type="ARBA" id="ARBA00022531"/>
    </source>
</evidence>
<evidence type="ECO:0000256" key="2">
    <source>
        <dbReference type="ARBA" id="ARBA00008204"/>
    </source>
</evidence>
<organism evidence="22 23">
    <name type="scientific">Gossypium aridum</name>
    <name type="common">American cotton</name>
    <name type="synonym">Erioxylum aridum</name>
    <dbReference type="NCBI Taxonomy" id="34290"/>
    <lineage>
        <taxon>Eukaryota</taxon>
        <taxon>Viridiplantae</taxon>
        <taxon>Streptophyta</taxon>
        <taxon>Embryophyta</taxon>
        <taxon>Tracheophyta</taxon>
        <taxon>Spermatophyta</taxon>
        <taxon>Magnoliopsida</taxon>
        <taxon>eudicotyledons</taxon>
        <taxon>Gunneridae</taxon>
        <taxon>Pentapetalae</taxon>
        <taxon>rosids</taxon>
        <taxon>malvids</taxon>
        <taxon>Malvales</taxon>
        <taxon>Malvaceae</taxon>
        <taxon>Malvoideae</taxon>
        <taxon>Gossypium</taxon>
    </lineage>
</organism>
<evidence type="ECO:0000256" key="16">
    <source>
        <dbReference type="ARBA" id="ARBA00023002"/>
    </source>
</evidence>
<dbReference type="GO" id="GO:0009535">
    <property type="term" value="C:chloroplast thylakoid membrane"/>
    <property type="evidence" value="ECO:0007669"/>
    <property type="project" value="TreeGrafter"/>
</dbReference>
<dbReference type="GO" id="GO:0016491">
    <property type="term" value="F:oxidoreductase activity"/>
    <property type="evidence" value="ECO:0007669"/>
    <property type="project" value="UniProtKB-KW"/>
</dbReference>
<evidence type="ECO:0000256" key="7">
    <source>
        <dbReference type="ARBA" id="ARBA00022553"/>
    </source>
</evidence>
<evidence type="ECO:0000313" key="22">
    <source>
        <dbReference type="EMBL" id="MBA0678900.1"/>
    </source>
</evidence>
<evidence type="ECO:0000256" key="21">
    <source>
        <dbReference type="SAM" id="Phobius"/>
    </source>
</evidence>
<keyword evidence="18" id="KW-0793">Thylakoid</keyword>
<dbReference type="AlphaFoldDB" id="A0A7J8WVK7"/>
<feature type="transmembrane region" description="Helical" evidence="21">
    <location>
        <begin position="6"/>
        <end position="23"/>
    </location>
</feature>
<proteinExistence type="inferred from homology"/>
<keyword evidence="19 21" id="KW-0472">Membrane</keyword>
<keyword evidence="15" id="KW-0157">Chromophore</keyword>
<dbReference type="GO" id="GO:0016168">
    <property type="term" value="F:chlorophyll binding"/>
    <property type="evidence" value="ECO:0007669"/>
    <property type="project" value="UniProtKB-KW"/>
</dbReference>
<dbReference type="EMBL" id="JABFAA010000003">
    <property type="protein sequence ID" value="MBA0678900.1"/>
    <property type="molecule type" value="Genomic_DNA"/>
</dbReference>
<protein>
    <submittedName>
        <fullName evidence="22">Uncharacterized protein</fullName>
    </submittedName>
</protein>
<keyword evidence="7" id="KW-0597">Phosphoprotein</keyword>
<reference evidence="22 23" key="1">
    <citation type="journal article" date="2019" name="Genome Biol. Evol.">
        <title>Insights into the evolution of the New World diploid cottons (Gossypium, subgenus Houzingenia) based on genome sequencing.</title>
        <authorList>
            <person name="Grover C.E."/>
            <person name="Arick M.A. 2nd"/>
            <person name="Thrash A."/>
            <person name="Conover J.L."/>
            <person name="Sanders W.S."/>
            <person name="Peterson D.G."/>
            <person name="Frelichowski J.E."/>
            <person name="Scheffler J.A."/>
            <person name="Scheffler B.E."/>
            <person name="Wendel J.F."/>
        </authorList>
    </citation>
    <scope>NUCLEOTIDE SEQUENCE [LARGE SCALE GENOMIC DNA]</scope>
    <source>
        <strain evidence="22">185</strain>
        <tissue evidence="22">Leaf</tissue>
    </source>
</reference>
<dbReference type="Proteomes" id="UP000593577">
    <property type="component" value="Unassembled WGS sequence"/>
</dbReference>
<comment type="subcellular location">
    <subcellularLocation>
        <location evidence="1">Membrane</location>
        <topology evidence="1">Multi-pass membrane protein</topology>
    </subcellularLocation>
</comment>
<gene>
    <name evidence="22" type="ORF">Goari_020218</name>
</gene>
<evidence type="ECO:0000256" key="4">
    <source>
        <dbReference type="ARBA" id="ARBA00022494"/>
    </source>
</evidence>
<name>A0A7J8WVK7_GOSAI</name>
<evidence type="ECO:0000256" key="11">
    <source>
        <dbReference type="ARBA" id="ARBA00022842"/>
    </source>
</evidence>
<dbReference type="Pfam" id="PF00124">
    <property type="entry name" value="Photo_RC"/>
    <property type="match status" value="1"/>
</dbReference>
<keyword evidence="17" id="KW-0408">Iron</keyword>
<keyword evidence="3" id="KW-0813">Transport</keyword>
<evidence type="ECO:0000256" key="18">
    <source>
        <dbReference type="ARBA" id="ARBA00023078"/>
    </source>
</evidence>
<evidence type="ECO:0000256" key="5">
    <source>
        <dbReference type="ARBA" id="ARBA00022528"/>
    </source>
</evidence>
<evidence type="ECO:0000256" key="19">
    <source>
        <dbReference type="ARBA" id="ARBA00023136"/>
    </source>
</evidence>
<dbReference type="GO" id="GO:0009772">
    <property type="term" value="P:photosynthetic electron transport in photosystem II"/>
    <property type="evidence" value="ECO:0007669"/>
    <property type="project" value="InterPro"/>
</dbReference>
<evidence type="ECO:0000256" key="12">
    <source>
        <dbReference type="ARBA" id="ARBA00022982"/>
    </source>
</evidence>
<evidence type="ECO:0000256" key="3">
    <source>
        <dbReference type="ARBA" id="ARBA00022448"/>
    </source>
</evidence>
<dbReference type="InterPro" id="IPR055266">
    <property type="entry name" value="D1/D2"/>
</dbReference>
<keyword evidence="8" id="KW-0934">Plastid</keyword>
<evidence type="ECO:0000256" key="17">
    <source>
        <dbReference type="ARBA" id="ARBA00023004"/>
    </source>
</evidence>
<dbReference type="InterPro" id="IPR036854">
    <property type="entry name" value="Photo_II_D1/D2_sf"/>
</dbReference>
<dbReference type="GO" id="GO:0046872">
    <property type="term" value="F:metal ion binding"/>
    <property type="evidence" value="ECO:0007669"/>
    <property type="project" value="UniProtKB-KW"/>
</dbReference>
<evidence type="ECO:0000256" key="14">
    <source>
        <dbReference type="ARBA" id="ARBA00022990"/>
    </source>
</evidence>
<dbReference type="InterPro" id="IPR000484">
    <property type="entry name" value="Photo_RC_L/M"/>
</dbReference>
<dbReference type="PANTHER" id="PTHR33149:SF12">
    <property type="entry name" value="PHOTOSYSTEM II D2 PROTEIN"/>
    <property type="match status" value="1"/>
</dbReference>